<feature type="transmembrane region" description="Helical" evidence="10">
    <location>
        <begin position="47"/>
        <end position="68"/>
    </location>
</feature>
<keyword evidence="5 10" id="KW-0472">Membrane</keyword>
<keyword evidence="6 10" id="KW-0407">Ion channel</keyword>
<sequence length="156" mass="16184">MSPPPSPISHVLRVVRLPAVLVVAAGGAVGAAARYGISLIHPTPVTAFPWTTLVINLSGCLMMGVLTVALTERFTRAPRLLDPALGTGVLGGYTTFSTFTDDTRLLFERGKSGEAVADLVLTMGLAPAAVVAGFVLGRVALVRPHGKRVDGDGRRG</sequence>
<reference evidence="11 12" key="1">
    <citation type="submission" date="2016-10" db="EMBL/GenBank/DDBJ databases">
        <title>Genome sequence of Streptomyces gilvigriseus MUSC 26.</title>
        <authorList>
            <person name="Lee L.-H."/>
            <person name="Ser H.-L."/>
        </authorList>
    </citation>
    <scope>NUCLEOTIDE SEQUENCE [LARGE SCALE GENOMIC DNA]</scope>
    <source>
        <strain evidence="11 12">MUSC 26</strain>
    </source>
</reference>
<dbReference type="STRING" id="1428644.BIV57_00920"/>
<keyword evidence="4 10" id="KW-1133">Transmembrane helix</keyword>
<evidence type="ECO:0000256" key="9">
    <source>
        <dbReference type="ARBA" id="ARBA00049940"/>
    </source>
</evidence>
<gene>
    <name evidence="10" type="primary">fluC</name>
    <name evidence="10" type="synonym">crcB</name>
    <name evidence="11" type="ORF">BIV57_00920</name>
</gene>
<feature type="transmembrane region" description="Helical" evidence="10">
    <location>
        <begin position="80"/>
        <end position="99"/>
    </location>
</feature>
<dbReference type="Pfam" id="PF02537">
    <property type="entry name" value="CRCB"/>
    <property type="match status" value="1"/>
</dbReference>
<keyword evidence="10" id="KW-0406">Ion transport</keyword>
<comment type="function">
    <text evidence="9 10">Fluoride-specific ion channel. Important for reducing fluoride concentration in the cell, thus reducing its toxicity.</text>
</comment>
<evidence type="ECO:0000256" key="10">
    <source>
        <dbReference type="HAMAP-Rule" id="MF_00454"/>
    </source>
</evidence>
<keyword evidence="10" id="KW-0813">Transport</keyword>
<dbReference type="GO" id="GO:0046872">
    <property type="term" value="F:metal ion binding"/>
    <property type="evidence" value="ECO:0007669"/>
    <property type="project" value="UniProtKB-KW"/>
</dbReference>
<keyword evidence="2 10" id="KW-1003">Cell membrane</keyword>
<evidence type="ECO:0000256" key="5">
    <source>
        <dbReference type="ARBA" id="ARBA00023136"/>
    </source>
</evidence>
<feature type="binding site" evidence="10">
    <location>
        <position position="94"/>
    </location>
    <ligand>
        <name>Na(+)</name>
        <dbReference type="ChEBI" id="CHEBI:29101"/>
        <note>structural</note>
    </ligand>
</feature>
<comment type="activity regulation">
    <text evidence="10">Na(+) is not transported, but it plays an essential structural role and its presence is essential for fluoride channel function.</text>
</comment>
<keyword evidence="3 10" id="KW-0812">Transmembrane</keyword>
<evidence type="ECO:0000256" key="7">
    <source>
        <dbReference type="ARBA" id="ARBA00035120"/>
    </source>
</evidence>
<evidence type="ECO:0000256" key="2">
    <source>
        <dbReference type="ARBA" id="ARBA00022475"/>
    </source>
</evidence>
<dbReference type="PANTHER" id="PTHR28259">
    <property type="entry name" value="FLUORIDE EXPORT PROTEIN 1-RELATED"/>
    <property type="match status" value="1"/>
</dbReference>
<organism evidence="11 12">
    <name type="scientific">Mangrovactinospora gilvigrisea</name>
    <dbReference type="NCBI Taxonomy" id="1428644"/>
    <lineage>
        <taxon>Bacteria</taxon>
        <taxon>Bacillati</taxon>
        <taxon>Actinomycetota</taxon>
        <taxon>Actinomycetes</taxon>
        <taxon>Kitasatosporales</taxon>
        <taxon>Streptomycetaceae</taxon>
        <taxon>Mangrovactinospora</taxon>
    </lineage>
</organism>
<comment type="similarity">
    <text evidence="7 10">Belongs to the fluoride channel Fluc/FEX (TC 1.A.43) family.</text>
</comment>
<comment type="caution">
    <text evidence="11">The sequence shown here is derived from an EMBL/GenBank/DDBJ whole genome shotgun (WGS) entry which is preliminary data.</text>
</comment>
<feature type="transmembrane region" description="Helical" evidence="10">
    <location>
        <begin position="12"/>
        <end position="35"/>
    </location>
</feature>
<protein>
    <recommendedName>
        <fullName evidence="10">Fluoride-specific ion channel FluC</fullName>
    </recommendedName>
</protein>
<accession>A0A1J7CCZ4</accession>
<dbReference type="RefSeq" id="WP_071654635.1">
    <property type="nucleotide sequence ID" value="NZ_MLCF01000002.1"/>
</dbReference>
<proteinExistence type="inferred from homology"/>
<evidence type="ECO:0000256" key="8">
    <source>
        <dbReference type="ARBA" id="ARBA00035585"/>
    </source>
</evidence>
<evidence type="ECO:0000313" key="12">
    <source>
        <dbReference type="Proteomes" id="UP000243342"/>
    </source>
</evidence>
<comment type="subcellular location">
    <subcellularLocation>
        <location evidence="1 10">Cell membrane</location>
        <topology evidence="1 10">Multi-pass membrane protein</topology>
    </subcellularLocation>
</comment>
<keyword evidence="10" id="KW-0915">Sodium</keyword>
<comment type="catalytic activity">
    <reaction evidence="8">
        <text>fluoride(in) = fluoride(out)</text>
        <dbReference type="Rhea" id="RHEA:76159"/>
        <dbReference type="ChEBI" id="CHEBI:17051"/>
    </reaction>
    <physiologicalReaction direction="left-to-right" evidence="8">
        <dbReference type="Rhea" id="RHEA:76160"/>
    </physiologicalReaction>
</comment>
<dbReference type="OrthoDB" id="4408652at2"/>
<dbReference type="EMBL" id="MLCF01000002">
    <property type="protein sequence ID" value="OIV39432.1"/>
    <property type="molecule type" value="Genomic_DNA"/>
</dbReference>
<evidence type="ECO:0000256" key="1">
    <source>
        <dbReference type="ARBA" id="ARBA00004651"/>
    </source>
</evidence>
<keyword evidence="10" id="KW-0479">Metal-binding</keyword>
<feature type="transmembrane region" description="Helical" evidence="10">
    <location>
        <begin position="119"/>
        <end position="141"/>
    </location>
</feature>
<dbReference type="GO" id="GO:0005886">
    <property type="term" value="C:plasma membrane"/>
    <property type="evidence" value="ECO:0007669"/>
    <property type="project" value="UniProtKB-SubCell"/>
</dbReference>
<dbReference type="AlphaFoldDB" id="A0A1J7CCZ4"/>
<evidence type="ECO:0000313" key="11">
    <source>
        <dbReference type="EMBL" id="OIV39432.1"/>
    </source>
</evidence>
<keyword evidence="12" id="KW-1185">Reference proteome</keyword>
<dbReference type="HAMAP" id="MF_00454">
    <property type="entry name" value="FluC"/>
    <property type="match status" value="1"/>
</dbReference>
<dbReference type="GO" id="GO:0062054">
    <property type="term" value="F:fluoride channel activity"/>
    <property type="evidence" value="ECO:0007669"/>
    <property type="project" value="UniProtKB-UniRule"/>
</dbReference>
<dbReference type="PANTHER" id="PTHR28259:SF1">
    <property type="entry name" value="FLUORIDE EXPORT PROTEIN 1-RELATED"/>
    <property type="match status" value="1"/>
</dbReference>
<dbReference type="GO" id="GO:0140114">
    <property type="term" value="P:cellular detoxification of fluoride"/>
    <property type="evidence" value="ECO:0007669"/>
    <property type="project" value="UniProtKB-UniRule"/>
</dbReference>
<evidence type="ECO:0000256" key="6">
    <source>
        <dbReference type="ARBA" id="ARBA00023303"/>
    </source>
</evidence>
<dbReference type="InterPro" id="IPR003691">
    <property type="entry name" value="FluC"/>
</dbReference>
<evidence type="ECO:0000256" key="4">
    <source>
        <dbReference type="ARBA" id="ARBA00022989"/>
    </source>
</evidence>
<dbReference type="Proteomes" id="UP000243342">
    <property type="component" value="Unassembled WGS sequence"/>
</dbReference>
<feature type="binding site" evidence="10">
    <location>
        <position position="91"/>
    </location>
    <ligand>
        <name>Na(+)</name>
        <dbReference type="ChEBI" id="CHEBI:29101"/>
        <note>structural</note>
    </ligand>
</feature>
<name>A0A1J7CCZ4_9ACTN</name>
<evidence type="ECO:0000256" key="3">
    <source>
        <dbReference type="ARBA" id="ARBA00022692"/>
    </source>
</evidence>